<dbReference type="EMBL" id="MDYQ01000016">
    <property type="protein sequence ID" value="PRP87914.1"/>
    <property type="molecule type" value="Genomic_DNA"/>
</dbReference>
<comment type="function">
    <text evidence="1">Catalyzes the intermembrane transfer of phosphatidylglycerol and phosphatidylinositol.</text>
</comment>
<keyword evidence="6" id="KW-0445">Lipid transport</keyword>
<evidence type="ECO:0000256" key="6">
    <source>
        <dbReference type="ARBA" id="ARBA00023055"/>
    </source>
</evidence>
<evidence type="ECO:0000256" key="3">
    <source>
        <dbReference type="ARBA" id="ARBA00011245"/>
    </source>
</evidence>
<dbReference type="PANTHER" id="PTHR11306:SF0">
    <property type="entry name" value="PHOSPHATIDYLGLYCEROL_PHOSPHATIDYLINOSITOL TRANSFER PROTEIN"/>
    <property type="match status" value="1"/>
</dbReference>
<gene>
    <name evidence="9" type="ORF">PROFUN_02651</name>
</gene>
<comment type="subunit">
    <text evidence="3">Monomer.</text>
</comment>
<dbReference type="InterPro" id="IPR003172">
    <property type="entry name" value="ML_dom"/>
</dbReference>
<dbReference type="GO" id="GO:0015918">
    <property type="term" value="P:sterol transport"/>
    <property type="evidence" value="ECO:0007669"/>
    <property type="project" value="InterPro"/>
</dbReference>
<dbReference type="Gene3D" id="2.60.40.770">
    <property type="match status" value="1"/>
</dbReference>
<dbReference type="InParanoid" id="A0A2P6NVB9"/>
<dbReference type="SUPFAM" id="SSF81296">
    <property type="entry name" value="E set domains"/>
    <property type="match status" value="1"/>
</dbReference>
<keyword evidence="10" id="KW-1185">Reference proteome</keyword>
<comment type="caution">
    <text evidence="9">The sequence shown here is derived from an EMBL/GenBank/DDBJ whole genome shotgun (WGS) entry which is preliminary data.</text>
</comment>
<evidence type="ECO:0000256" key="4">
    <source>
        <dbReference type="ARBA" id="ARBA00022448"/>
    </source>
</evidence>
<dbReference type="InterPro" id="IPR039670">
    <property type="entry name" value="NPC2-like"/>
</dbReference>
<evidence type="ECO:0000256" key="5">
    <source>
        <dbReference type="ARBA" id="ARBA00022729"/>
    </source>
</evidence>
<keyword evidence="4" id="KW-0813">Transport</keyword>
<evidence type="ECO:0000259" key="8">
    <source>
        <dbReference type="SMART" id="SM00737"/>
    </source>
</evidence>
<dbReference type="FunCoup" id="A0A2P6NVB9">
    <property type="interactions" value="2"/>
</dbReference>
<keyword evidence="5 7" id="KW-0732">Signal</keyword>
<feature type="domain" description="MD-2-related lipid-recognition" evidence="8">
    <location>
        <begin position="20"/>
        <end position="138"/>
    </location>
</feature>
<comment type="similarity">
    <text evidence="2">Belongs to the NPC2 family.</text>
</comment>
<reference evidence="9 10" key="1">
    <citation type="journal article" date="2018" name="Genome Biol. Evol.">
        <title>Multiple Roots of Fruiting Body Formation in Amoebozoa.</title>
        <authorList>
            <person name="Hillmann F."/>
            <person name="Forbes G."/>
            <person name="Novohradska S."/>
            <person name="Ferling I."/>
            <person name="Riege K."/>
            <person name="Groth M."/>
            <person name="Westermann M."/>
            <person name="Marz M."/>
            <person name="Spaller T."/>
            <person name="Winckler T."/>
            <person name="Schaap P."/>
            <person name="Glockner G."/>
        </authorList>
    </citation>
    <scope>NUCLEOTIDE SEQUENCE [LARGE SCALE GENOMIC DNA]</scope>
    <source>
        <strain evidence="9 10">Jena</strain>
    </source>
</reference>
<accession>A0A2P6NVB9</accession>
<evidence type="ECO:0000313" key="10">
    <source>
        <dbReference type="Proteomes" id="UP000241769"/>
    </source>
</evidence>
<evidence type="ECO:0000256" key="1">
    <source>
        <dbReference type="ARBA" id="ARBA00002053"/>
    </source>
</evidence>
<evidence type="ECO:0000313" key="9">
    <source>
        <dbReference type="EMBL" id="PRP87914.1"/>
    </source>
</evidence>
<protein>
    <recommendedName>
        <fullName evidence="8">MD-2-related lipid-recognition domain-containing protein</fullName>
    </recommendedName>
</protein>
<sequence>MKVAILALILASAFVAADLWSPCGDSSDILKIGKVVVSPDPPVAGQPITVEGAGVFRSDVTSGTIYAEVSVDDLPLINLTLPLCSTVKQYRPCPFEKGQQSLKLSIPIPSAVPSGDYVAKVQVFDQDNARVTCVTGKCAREASPHLHHQTFQVDSKNKGMSR</sequence>
<name>A0A2P6NVB9_9EUKA</name>
<dbReference type="SMART" id="SM00737">
    <property type="entry name" value="ML"/>
    <property type="match status" value="1"/>
</dbReference>
<dbReference type="InterPro" id="IPR014756">
    <property type="entry name" value="Ig_E-set"/>
</dbReference>
<dbReference type="GO" id="GO:0032934">
    <property type="term" value="F:sterol binding"/>
    <property type="evidence" value="ECO:0007669"/>
    <property type="project" value="InterPro"/>
</dbReference>
<feature type="chain" id="PRO_5015193960" description="MD-2-related lipid-recognition domain-containing protein" evidence="7">
    <location>
        <begin position="18"/>
        <end position="162"/>
    </location>
</feature>
<organism evidence="9 10">
    <name type="scientific">Planoprotostelium fungivorum</name>
    <dbReference type="NCBI Taxonomy" id="1890364"/>
    <lineage>
        <taxon>Eukaryota</taxon>
        <taxon>Amoebozoa</taxon>
        <taxon>Evosea</taxon>
        <taxon>Variosea</taxon>
        <taxon>Cavosteliida</taxon>
        <taxon>Cavosteliaceae</taxon>
        <taxon>Planoprotostelium</taxon>
    </lineage>
</organism>
<dbReference type="PANTHER" id="PTHR11306">
    <property type="entry name" value="NIEMANN PICK TYPE C2 PROTEIN NPC2-RELATED"/>
    <property type="match status" value="1"/>
</dbReference>
<dbReference type="AlphaFoldDB" id="A0A2P6NVB9"/>
<dbReference type="Pfam" id="PF02221">
    <property type="entry name" value="E1_DerP2_DerF2"/>
    <property type="match status" value="1"/>
</dbReference>
<evidence type="ECO:0000256" key="2">
    <source>
        <dbReference type="ARBA" id="ARBA00006370"/>
    </source>
</evidence>
<proteinExistence type="inferred from homology"/>
<dbReference type="OrthoDB" id="6409159at2759"/>
<feature type="signal peptide" evidence="7">
    <location>
        <begin position="1"/>
        <end position="17"/>
    </location>
</feature>
<dbReference type="Proteomes" id="UP000241769">
    <property type="component" value="Unassembled WGS sequence"/>
</dbReference>
<evidence type="ECO:0000256" key="7">
    <source>
        <dbReference type="SAM" id="SignalP"/>
    </source>
</evidence>